<dbReference type="AlphaFoldDB" id="A0A1Y3U9M9"/>
<name>A0A1Y3U9M9_9FIRM</name>
<gene>
    <name evidence="1" type="ORF">B5G26_00380</name>
</gene>
<evidence type="ECO:0008006" key="3">
    <source>
        <dbReference type="Google" id="ProtNLM"/>
    </source>
</evidence>
<dbReference type="Proteomes" id="UP000195455">
    <property type="component" value="Unassembled WGS sequence"/>
</dbReference>
<comment type="caution">
    <text evidence="1">The sequence shown here is derived from an EMBL/GenBank/DDBJ whole genome shotgun (WGS) entry which is preliminary data.</text>
</comment>
<evidence type="ECO:0000313" key="1">
    <source>
        <dbReference type="EMBL" id="OUN45521.1"/>
    </source>
</evidence>
<protein>
    <recommendedName>
        <fullName evidence="3">CGGC domain-containing protein</fullName>
    </recommendedName>
</protein>
<dbReference type="EMBL" id="NFHM01000001">
    <property type="protein sequence ID" value="OUN45521.1"/>
    <property type="molecule type" value="Genomic_DNA"/>
</dbReference>
<proteinExistence type="predicted"/>
<reference evidence="2" key="1">
    <citation type="submission" date="2017-04" db="EMBL/GenBank/DDBJ databases">
        <title>Function of individual gut microbiota members based on whole genome sequencing of pure cultures obtained from chicken caecum.</title>
        <authorList>
            <person name="Medvecky M."/>
            <person name="Cejkova D."/>
            <person name="Polansky O."/>
            <person name="Karasova D."/>
            <person name="Kubasova T."/>
            <person name="Cizek A."/>
            <person name="Rychlik I."/>
        </authorList>
    </citation>
    <scope>NUCLEOTIDE SEQUENCE [LARGE SCALE GENOMIC DNA]</scope>
    <source>
        <strain evidence="2">An75</strain>
    </source>
</reference>
<evidence type="ECO:0000313" key="2">
    <source>
        <dbReference type="Proteomes" id="UP000195455"/>
    </source>
</evidence>
<organism evidence="1 2">
    <name type="scientific">Anaerotignum lactatifermentans</name>
    <dbReference type="NCBI Taxonomy" id="160404"/>
    <lineage>
        <taxon>Bacteria</taxon>
        <taxon>Bacillati</taxon>
        <taxon>Bacillota</taxon>
        <taxon>Clostridia</taxon>
        <taxon>Lachnospirales</taxon>
        <taxon>Anaerotignaceae</taxon>
        <taxon>Anaerotignum</taxon>
    </lineage>
</organism>
<sequence>MIEKGSETVKIGVKFCGGCNPGYERSKIVKRICAEFPQVEIEPVREESAYDLILLISGCHAECLSVAAWQQQAPVISIYQEIDYDKIQKYLKDMCGKKS</sequence>
<accession>A0A1Y3U9M9</accession>